<reference evidence="12 13" key="1">
    <citation type="journal article" date="2013" name="Genome Biol. Evol.">
        <title>Genome evolution and phylogenomic analysis of candidatus kinetoplastibacterium, the betaproteobacterial endosymbionts of strigomonas and angomonas.</title>
        <authorList>
            <person name="Alves J.M."/>
            <person name="Serrano M.G."/>
            <person name="Maia da Silva F."/>
            <person name="Voegtly L.J."/>
            <person name="Matveyev A.V."/>
            <person name="Teixeira M.M."/>
            <person name="Camargo E.P."/>
            <person name="Buck G.A."/>
        </authorList>
    </citation>
    <scope>NUCLEOTIDE SEQUENCE [LARGE SCALE GENOMIC DNA]</scope>
    <source>
        <strain evidence="12 13">TCC079E</strain>
    </source>
</reference>
<dbReference type="HOGENOM" id="CLU_016950_9_1_4"/>
<keyword evidence="5 7" id="KW-0460">Magnesium</keyword>
<accession>M1LR63</accession>
<evidence type="ECO:0000256" key="3">
    <source>
        <dbReference type="ARBA" id="ARBA00022553"/>
    </source>
</evidence>
<feature type="domain" description="Alpha-D-phosphohexomutase alpha/beta/alpha" evidence="10">
    <location>
        <begin position="157"/>
        <end position="254"/>
    </location>
</feature>
<keyword evidence="13" id="KW-1185">Reference proteome</keyword>
<dbReference type="Gene3D" id="3.30.310.50">
    <property type="entry name" value="Alpha-D-phosphohexomutase, C-terminal domain"/>
    <property type="match status" value="1"/>
</dbReference>
<evidence type="ECO:0000256" key="1">
    <source>
        <dbReference type="ARBA" id="ARBA00001946"/>
    </source>
</evidence>
<dbReference type="InterPro" id="IPR036900">
    <property type="entry name" value="A-D-PHexomutase_C_sf"/>
</dbReference>
<dbReference type="CDD" id="cd03089">
    <property type="entry name" value="PMM_PGM"/>
    <property type="match status" value="1"/>
</dbReference>
<dbReference type="PANTHER" id="PTHR43771">
    <property type="entry name" value="PHOSPHOMANNOMUTASE"/>
    <property type="match status" value="1"/>
</dbReference>
<dbReference type="PATRIC" id="fig|1208919.3.peg.88"/>
<dbReference type="SUPFAM" id="SSF55957">
    <property type="entry name" value="Phosphoglucomutase, C-terminal domain"/>
    <property type="match status" value="1"/>
</dbReference>
<feature type="domain" description="Alpha-D-phosphohexomutase alpha/beta/alpha" evidence="9">
    <location>
        <begin position="10"/>
        <end position="120"/>
    </location>
</feature>
<evidence type="ECO:0000313" key="12">
    <source>
        <dbReference type="EMBL" id="AGF46651.1"/>
    </source>
</evidence>
<keyword evidence="6 12" id="KW-0413">Isomerase</keyword>
<keyword evidence="3" id="KW-0597">Phosphoprotein</keyword>
<dbReference type="Pfam" id="PF02878">
    <property type="entry name" value="PGM_PMM_I"/>
    <property type="match status" value="1"/>
</dbReference>
<evidence type="ECO:0000256" key="6">
    <source>
        <dbReference type="ARBA" id="ARBA00023235"/>
    </source>
</evidence>
<organism evidence="12 13">
    <name type="scientific">Candidatus Kinetoplastidibacterium desouzai TCC079E</name>
    <dbReference type="NCBI Taxonomy" id="1208919"/>
    <lineage>
        <taxon>Bacteria</taxon>
        <taxon>Pseudomonadati</taxon>
        <taxon>Pseudomonadota</taxon>
        <taxon>Betaproteobacteria</taxon>
        <taxon>Candidatus Kinetoplastidibacterium</taxon>
    </lineage>
</organism>
<feature type="domain" description="Alpha-D-phosphohexomutase C-terminal" evidence="8">
    <location>
        <begin position="394"/>
        <end position="439"/>
    </location>
</feature>
<dbReference type="PRINTS" id="PR00509">
    <property type="entry name" value="PGMPMM"/>
</dbReference>
<dbReference type="InterPro" id="IPR016055">
    <property type="entry name" value="A-D-PHexomutase_a/b/a-I/II/III"/>
</dbReference>
<dbReference type="EC" id="5.4.2.8" evidence="12"/>
<dbReference type="InterPro" id="IPR005846">
    <property type="entry name" value="A-D-PHexomutase_a/b/a-III"/>
</dbReference>
<dbReference type="InterPro" id="IPR005844">
    <property type="entry name" value="A-D-PHexomutase_a/b/a-I"/>
</dbReference>
<dbReference type="Pfam" id="PF02879">
    <property type="entry name" value="PGM_PMM_II"/>
    <property type="match status" value="1"/>
</dbReference>
<comment type="cofactor">
    <cofactor evidence="1">
        <name>Mg(2+)</name>
        <dbReference type="ChEBI" id="CHEBI:18420"/>
    </cofactor>
</comment>
<evidence type="ECO:0000256" key="7">
    <source>
        <dbReference type="RuleBase" id="RU004326"/>
    </source>
</evidence>
<evidence type="ECO:0000313" key="13">
    <source>
        <dbReference type="Proteomes" id="UP000011547"/>
    </source>
</evidence>
<evidence type="ECO:0000256" key="2">
    <source>
        <dbReference type="ARBA" id="ARBA00010231"/>
    </source>
</evidence>
<evidence type="ECO:0000259" key="8">
    <source>
        <dbReference type="Pfam" id="PF00408"/>
    </source>
</evidence>
<dbReference type="PANTHER" id="PTHR43771:SF2">
    <property type="entry name" value="PHOSPHOMANNOMUTASE_PHOSPHOGLUCOMUTASE"/>
    <property type="match status" value="1"/>
</dbReference>
<protein>
    <submittedName>
        <fullName evidence="12">Phosphomannomutase</fullName>
        <ecNumber evidence="12">5.4.2.8</ecNumber>
    </submittedName>
</protein>
<evidence type="ECO:0000259" key="9">
    <source>
        <dbReference type="Pfam" id="PF02878"/>
    </source>
</evidence>
<evidence type="ECO:0000259" key="11">
    <source>
        <dbReference type="Pfam" id="PF02880"/>
    </source>
</evidence>
<dbReference type="eggNOG" id="COG1109">
    <property type="taxonomic scope" value="Bacteria"/>
</dbReference>
<dbReference type="InterPro" id="IPR005843">
    <property type="entry name" value="A-D-PHexomutase_C"/>
</dbReference>
<dbReference type="PROSITE" id="PS00710">
    <property type="entry name" value="PGM_PMM"/>
    <property type="match status" value="1"/>
</dbReference>
<dbReference type="Pfam" id="PF00408">
    <property type="entry name" value="PGM_PMM_IV"/>
    <property type="match status" value="1"/>
</dbReference>
<keyword evidence="4 7" id="KW-0479">Metal-binding</keyword>
<dbReference type="Proteomes" id="UP000011547">
    <property type="component" value="Chromosome"/>
</dbReference>
<dbReference type="GO" id="GO:0005975">
    <property type="term" value="P:carbohydrate metabolic process"/>
    <property type="evidence" value="ECO:0007669"/>
    <property type="project" value="InterPro"/>
</dbReference>
<dbReference type="Gene3D" id="3.40.120.10">
    <property type="entry name" value="Alpha-D-Glucose-1,6-Bisphosphate, subunit A, domain 3"/>
    <property type="match status" value="3"/>
</dbReference>
<dbReference type="EMBL" id="CP003803">
    <property type="protein sequence ID" value="AGF46651.1"/>
    <property type="molecule type" value="Genomic_DNA"/>
</dbReference>
<feature type="domain" description="Alpha-D-phosphohexomutase alpha/beta/alpha" evidence="11">
    <location>
        <begin position="259"/>
        <end position="367"/>
    </location>
</feature>
<dbReference type="InterPro" id="IPR005845">
    <property type="entry name" value="A-D-PHexomutase_a/b/a-II"/>
</dbReference>
<gene>
    <name evidence="12" type="ORF">CDSE_0307</name>
</gene>
<evidence type="ECO:0000259" key="10">
    <source>
        <dbReference type="Pfam" id="PF02879"/>
    </source>
</evidence>
<dbReference type="STRING" id="1208919.CDSE_0307"/>
<dbReference type="InterPro" id="IPR005841">
    <property type="entry name" value="Alpha-D-phosphohexomutase_SF"/>
</dbReference>
<name>M1LR63_9PROT</name>
<sequence>MKKSELFTSAFKEYDIRGIVPNIINEDFSYRLGLTIAIILHSKNIKSIILGRDGRISSKVLLLALQKGLLDNNINVINIGQVPTPIVYFATHHHISNSGIAVTGSHNPPNYNGFKIIIDNKPLYGKEIRNLKNGVLNNNTRIFKERGLLQTLDFTKKYINKIHSTVKLSKSMSVVIDTGNGVVGPTAVKLLKKIGCNLKTLFPRIDGSFPNHYPNPSDPNNLKTIISYLKKSDCEIGLAFDGDGDRLFVITKSGEIIWPDRLMILFVRNLLKNNPKSKIIYDIKSTKNLKNIILESGGIPIIWKSGHSLIKAKIKQTNAILAGETSGHFFFNDSSWYGFDDGLYAGCKLLEILSKFDNPSEILESLPNSITTPEIIINTPSTSEAKKIVKKFKNNFTHEKHTQITQIDGLRVDYNNGFGLIRSSNTTPSIMMRFEAYNQCDLEK</sequence>
<evidence type="ECO:0000256" key="4">
    <source>
        <dbReference type="ARBA" id="ARBA00022723"/>
    </source>
</evidence>
<evidence type="ECO:0000256" key="5">
    <source>
        <dbReference type="ARBA" id="ARBA00022842"/>
    </source>
</evidence>
<dbReference type="GO" id="GO:0004615">
    <property type="term" value="F:phosphomannomutase activity"/>
    <property type="evidence" value="ECO:0007669"/>
    <property type="project" value="UniProtKB-EC"/>
</dbReference>
<dbReference type="RefSeq" id="WP_015396062.1">
    <property type="nucleotide sequence ID" value="NC_020294.1"/>
</dbReference>
<dbReference type="InterPro" id="IPR016066">
    <property type="entry name" value="A-D-PHexomutase_CS"/>
</dbReference>
<dbReference type="GO" id="GO:0000287">
    <property type="term" value="F:magnesium ion binding"/>
    <property type="evidence" value="ECO:0007669"/>
    <property type="project" value="InterPro"/>
</dbReference>
<proteinExistence type="inferred from homology"/>
<dbReference type="KEGG" id="kde:CDSE_0307"/>
<comment type="similarity">
    <text evidence="2 7">Belongs to the phosphohexose mutase family.</text>
</comment>
<dbReference type="Pfam" id="PF02880">
    <property type="entry name" value="PGM_PMM_III"/>
    <property type="match status" value="1"/>
</dbReference>
<dbReference type="OrthoDB" id="9803322at2"/>
<dbReference type="SUPFAM" id="SSF53738">
    <property type="entry name" value="Phosphoglucomutase, first 3 domains"/>
    <property type="match status" value="3"/>
</dbReference>
<dbReference type="AlphaFoldDB" id="M1LR63"/>